<dbReference type="Proteomes" id="UP000019132">
    <property type="component" value="Unassembled WGS sequence"/>
</dbReference>
<organism evidence="2 3">
    <name type="scientific">Globisporangium ultimum (strain ATCC 200006 / CBS 805.95 / DAOM BR144)</name>
    <name type="common">Pythium ultimum</name>
    <dbReference type="NCBI Taxonomy" id="431595"/>
    <lineage>
        <taxon>Eukaryota</taxon>
        <taxon>Sar</taxon>
        <taxon>Stramenopiles</taxon>
        <taxon>Oomycota</taxon>
        <taxon>Peronosporomycetes</taxon>
        <taxon>Pythiales</taxon>
        <taxon>Pythiaceae</taxon>
        <taxon>Globisporangium</taxon>
    </lineage>
</organism>
<dbReference type="STRING" id="431595.K3WY15"/>
<keyword evidence="3" id="KW-1185">Reference proteome</keyword>
<keyword evidence="1" id="KW-0378">Hydrolase</keyword>
<protein>
    <recommendedName>
        <fullName evidence="4">DUF676 domain-containing protein</fullName>
    </recommendedName>
</protein>
<dbReference type="InterPro" id="IPR029058">
    <property type="entry name" value="AB_hydrolase_fold"/>
</dbReference>
<dbReference type="SUPFAM" id="SSF53474">
    <property type="entry name" value="alpha/beta-Hydrolases"/>
    <property type="match status" value="1"/>
</dbReference>
<dbReference type="GO" id="GO:0016790">
    <property type="term" value="F:thiolester hydrolase activity"/>
    <property type="evidence" value="ECO:0007669"/>
    <property type="project" value="TreeGrafter"/>
</dbReference>
<dbReference type="EMBL" id="GL376624">
    <property type="status" value="NOT_ANNOTATED_CDS"/>
    <property type="molecule type" value="Genomic_DNA"/>
</dbReference>
<reference evidence="3" key="1">
    <citation type="journal article" date="2010" name="Genome Biol.">
        <title>Genome sequence of the necrotrophic plant pathogen Pythium ultimum reveals original pathogenicity mechanisms and effector repertoire.</title>
        <authorList>
            <person name="Levesque C.A."/>
            <person name="Brouwer H."/>
            <person name="Cano L."/>
            <person name="Hamilton J.P."/>
            <person name="Holt C."/>
            <person name="Huitema E."/>
            <person name="Raffaele S."/>
            <person name="Robideau G.P."/>
            <person name="Thines M."/>
            <person name="Win J."/>
            <person name="Zerillo M.M."/>
            <person name="Beakes G.W."/>
            <person name="Boore J.L."/>
            <person name="Busam D."/>
            <person name="Dumas B."/>
            <person name="Ferriera S."/>
            <person name="Fuerstenberg S.I."/>
            <person name="Gachon C.M."/>
            <person name="Gaulin E."/>
            <person name="Govers F."/>
            <person name="Grenville-Briggs L."/>
            <person name="Horner N."/>
            <person name="Hostetler J."/>
            <person name="Jiang R.H."/>
            <person name="Johnson J."/>
            <person name="Krajaejun T."/>
            <person name="Lin H."/>
            <person name="Meijer H.J."/>
            <person name="Moore B."/>
            <person name="Morris P."/>
            <person name="Phuntmart V."/>
            <person name="Puiu D."/>
            <person name="Shetty J."/>
            <person name="Stajich J.E."/>
            <person name="Tripathy S."/>
            <person name="Wawra S."/>
            <person name="van West P."/>
            <person name="Whitty B.R."/>
            <person name="Coutinho P.M."/>
            <person name="Henrissat B."/>
            <person name="Martin F."/>
            <person name="Thomas P.D."/>
            <person name="Tyler B.M."/>
            <person name="De Vries R.P."/>
            <person name="Kamoun S."/>
            <person name="Yandell M."/>
            <person name="Tisserat N."/>
            <person name="Buell C.R."/>
        </authorList>
    </citation>
    <scope>NUCLEOTIDE SEQUENCE</scope>
    <source>
        <strain evidence="3">DAOM:BR144</strain>
    </source>
</reference>
<evidence type="ECO:0000313" key="2">
    <source>
        <dbReference type="EnsemblProtists" id="PYU1_T009863"/>
    </source>
</evidence>
<dbReference type="HOGENOM" id="CLU_050158_0_1_1"/>
<sequence>MNASSGNMMAAKLKEEGRHFVALSFASGPETARSLHDQVALAIGQIRSIVKGDARFDDGYIFVGFSLGGLIARAVVEEMNDHKVRRLVSLAAVGNGAFFGPQPEDQRALPTFMSYIAPQIFAGTGFDATKYEPADYNGKYQYDHEMFSRTHPEHQKKFSQFNVSRSPVTSDVLTYNTFLSKFNNLTRASTDEEKQDQQRRRLNYLKLEEAHYLGSPEDGTIAPWQTAVLGHYSALDSVEDISTKFESLTVVDVKDTVEYQQDTYGLKSLDARGGLFLYVVPNVPHLKWPFDGEVYDKHVYPILG</sequence>
<dbReference type="PANTHER" id="PTHR11247">
    <property type="entry name" value="PALMITOYL-PROTEIN THIOESTERASE/DOLICHYLDIPHOSPHATASE 1"/>
    <property type="match status" value="1"/>
</dbReference>
<reference evidence="2" key="3">
    <citation type="submission" date="2015-02" db="UniProtKB">
        <authorList>
            <consortium name="EnsemblProtists"/>
        </authorList>
    </citation>
    <scope>IDENTIFICATION</scope>
    <source>
        <strain evidence="2">DAOM BR144</strain>
    </source>
</reference>
<proteinExistence type="predicted"/>
<evidence type="ECO:0000256" key="1">
    <source>
        <dbReference type="ARBA" id="ARBA00022801"/>
    </source>
</evidence>
<name>K3WY15_GLOUD</name>
<dbReference type="InParanoid" id="K3WY15"/>
<evidence type="ECO:0000313" key="3">
    <source>
        <dbReference type="Proteomes" id="UP000019132"/>
    </source>
</evidence>
<dbReference type="Gene3D" id="3.40.50.1820">
    <property type="entry name" value="alpha/beta hydrolase"/>
    <property type="match status" value="1"/>
</dbReference>
<dbReference type="AlphaFoldDB" id="K3WY15"/>
<accession>K3WY15</accession>
<dbReference type="OMA" id="NCTSDLH"/>
<evidence type="ECO:0008006" key="4">
    <source>
        <dbReference type="Google" id="ProtNLM"/>
    </source>
</evidence>
<dbReference type="Pfam" id="PF02089">
    <property type="entry name" value="Palm_thioest"/>
    <property type="match status" value="1"/>
</dbReference>
<reference evidence="3" key="2">
    <citation type="submission" date="2010-04" db="EMBL/GenBank/DDBJ databases">
        <authorList>
            <person name="Buell R."/>
            <person name="Hamilton J."/>
            <person name="Hostetler J."/>
        </authorList>
    </citation>
    <scope>NUCLEOTIDE SEQUENCE [LARGE SCALE GENOMIC DNA]</scope>
    <source>
        <strain evidence="3">DAOM:BR144</strain>
    </source>
</reference>
<dbReference type="VEuPathDB" id="FungiDB:PYU1_G009845"/>
<dbReference type="GO" id="GO:0005764">
    <property type="term" value="C:lysosome"/>
    <property type="evidence" value="ECO:0007669"/>
    <property type="project" value="TreeGrafter"/>
</dbReference>
<dbReference type="EnsemblProtists" id="PYU1_T009863">
    <property type="protein sequence ID" value="PYU1_T009863"/>
    <property type="gene ID" value="PYU1_G009845"/>
</dbReference>
<dbReference type="PANTHER" id="PTHR11247:SF8">
    <property type="entry name" value="PALMITOYL-PROTEIN THIOESTERASE 1"/>
    <property type="match status" value="1"/>
</dbReference>
<dbReference type="eggNOG" id="KOG2541">
    <property type="taxonomic scope" value="Eukaryota"/>
</dbReference>